<reference evidence="3 4" key="1">
    <citation type="submission" date="2018-08" db="EMBL/GenBank/DDBJ databases">
        <title>A genome reference for cultivated species of the human gut microbiota.</title>
        <authorList>
            <person name="Zou Y."/>
            <person name="Xue W."/>
            <person name="Luo G."/>
        </authorList>
    </citation>
    <scope>NUCLEOTIDE SEQUENCE [LARGE SCALE GENOMIC DNA]</scope>
    <source>
        <strain evidence="3 4">AM30-5LB</strain>
    </source>
</reference>
<evidence type="ECO:0000313" key="4">
    <source>
        <dbReference type="Proteomes" id="UP000286050"/>
    </source>
</evidence>
<dbReference type="InterPro" id="IPR007337">
    <property type="entry name" value="RelB/DinJ"/>
</dbReference>
<dbReference type="GO" id="GO:0006351">
    <property type="term" value="P:DNA-templated transcription"/>
    <property type="evidence" value="ECO:0007669"/>
    <property type="project" value="TreeGrafter"/>
</dbReference>
<evidence type="ECO:0000313" key="3">
    <source>
        <dbReference type="EMBL" id="RHD54057.1"/>
    </source>
</evidence>
<sequence length="88" mass="9505">MGTLTLRLDDNMKAGASEVAEYYGLDLGSVTRAFYSQMIREHAIPLNLRSYEPNEDSRRAIAETDAAIASGDYELYDDAASLLAAAGA</sequence>
<keyword evidence="2" id="KW-1277">Toxin-antitoxin system</keyword>
<gene>
    <name evidence="3" type="ORF">DW787_08095</name>
</gene>
<evidence type="ECO:0000256" key="1">
    <source>
        <dbReference type="ARBA" id="ARBA00010562"/>
    </source>
</evidence>
<dbReference type="RefSeq" id="WP_117477643.1">
    <property type="nucleotide sequence ID" value="NZ_JAQECN010000026.1"/>
</dbReference>
<dbReference type="Pfam" id="PF04221">
    <property type="entry name" value="RelB"/>
    <property type="match status" value="1"/>
</dbReference>
<protein>
    <submittedName>
        <fullName evidence="3">Type II toxin-antitoxin system antitoxin, RelB/DinJ family</fullName>
    </submittedName>
</protein>
<proteinExistence type="inferred from homology"/>
<comment type="similarity">
    <text evidence="1">Belongs to the RelB/DinJ antitoxin family.</text>
</comment>
<evidence type="ECO:0000256" key="2">
    <source>
        <dbReference type="ARBA" id="ARBA00022649"/>
    </source>
</evidence>
<accession>A0A414FTI9</accession>
<dbReference type="AlphaFoldDB" id="A0A414FTI9"/>
<dbReference type="Proteomes" id="UP000286050">
    <property type="component" value="Unassembled WGS sequence"/>
</dbReference>
<dbReference type="InterPro" id="IPR013321">
    <property type="entry name" value="Arc_rbn_hlx_hlx"/>
</dbReference>
<dbReference type="PANTHER" id="PTHR38781:SF1">
    <property type="entry name" value="ANTITOXIN DINJ-RELATED"/>
    <property type="match status" value="1"/>
</dbReference>
<comment type="caution">
    <text evidence="3">The sequence shown here is derived from an EMBL/GenBank/DDBJ whole genome shotgun (WGS) entry which is preliminary data.</text>
</comment>
<dbReference type="Gene3D" id="1.10.1220.10">
    <property type="entry name" value="Met repressor-like"/>
    <property type="match status" value="1"/>
</dbReference>
<name>A0A414FTI9_9ACTN</name>
<dbReference type="GO" id="GO:0006355">
    <property type="term" value="P:regulation of DNA-templated transcription"/>
    <property type="evidence" value="ECO:0007669"/>
    <property type="project" value="InterPro"/>
</dbReference>
<dbReference type="PANTHER" id="PTHR38781">
    <property type="entry name" value="ANTITOXIN DINJ-RELATED"/>
    <property type="match status" value="1"/>
</dbReference>
<dbReference type="EMBL" id="QSJI01000014">
    <property type="protein sequence ID" value="RHD54057.1"/>
    <property type="molecule type" value="Genomic_DNA"/>
</dbReference>
<organism evidence="3 4">
    <name type="scientific">Collinsella intestinalis</name>
    <dbReference type="NCBI Taxonomy" id="147207"/>
    <lineage>
        <taxon>Bacteria</taxon>
        <taxon>Bacillati</taxon>
        <taxon>Actinomycetota</taxon>
        <taxon>Coriobacteriia</taxon>
        <taxon>Coriobacteriales</taxon>
        <taxon>Coriobacteriaceae</taxon>
        <taxon>Collinsella</taxon>
    </lineage>
</organism>